<dbReference type="EMBL" id="JAKOGI010002133">
    <property type="protein sequence ID" value="KAJ8422829.1"/>
    <property type="molecule type" value="Genomic_DNA"/>
</dbReference>
<dbReference type="Proteomes" id="UP001153076">
    <property type="component" value="Unassembled WGS sequence"/>
</dbReference>
<dbReference type="AlphaFoldDB" id="A0A9Q1GPC3"/>
<reference evidence="1" key="1">
    <citation type="submission" date="2022-04" db="EMBL/GenBank/DDBJ databases">
        <title>Carnegiea gigantea Genome sequencing and assembly v2.</title>
        <authorList>
            <person name="Copetti D."/>
            <person name="Sanderson M.J."/>
            <person name="Burquez A."/>
            <person name="Wojciechowski M.F."/>
        </authorList>
    </citation>
    <scope>NUCLEOTIDE SEQUENCE</scope>
    <source>
        <strain evidence="1">SGP5-SGP5p</strain>
        <tissue evidence="1">Aerial part</tissue>
    </source>
</reference>
<keyword evidence="2" id="KW-1185">Reference proteome</keyword>
<protein>
    <submittedName>
        <fullName evidence="1">Uncharacterized protein</fullName>
    </submittedName>
</protein>
<evidence type="ECO:0000313" key="1">
    <source>
        <dbReference type="EMBL" id="KAJ8422829.1"/>
    </source>
</evidence>
<evidence type="ECO:0000313" key="2">
    <source>
        <dbReference type="Proteomes" id="UP001153076"/>
    </source>
</evidence>
<comment type="caution">
    <text evidence="1">The sequence shown here is derived from an EMBL/GenBank/DDBJ whole genome shotgun (WGS) entry which is preliminary data.</text>
</comment>
<name>A0A9Q1GPC3_9CARY</name>
<proteinExistence type="predicted"/>
<sequence>MKQFSTSPVHCCHPFKSHTLSHSPISSPGFSLLSVNPPSATVSRCCWPPPFAPLLRSPLVVVTVDVVGWLLSPALHPSVRVMASGPSGPSLSSTNKDAVDVGVRDPTPINTNIDTNVGLCGTPNATKDDGTTLTLGKRRKFISGFREYYTLEVRDGAEKATCKYCEKELCDLREVTSYHQTPSADYGDGEIEDEPNAYDFYLSFFVKLRTLLHFVVKDY</sequence>
<accession>A0A9Q1GPC3</accession>
<gene>
    <name evidence="1" type="ORF">Cgig2_022180</name>
</gene>
<organism evidence="1 2">
    <name type="scientific">Carnegiea gigantea</name>
    <dbReference type="NCBI Taxonomy" id="171969"/>
    <lineage>
        <taxon>Eukaryota</taxon>
        <taxon>Viridiplantae</taxon>
        <taxon>Streptophyta</taxon>
        <taxon>Embryophyta</taxon>
        <taxon>Tracheophyta</taxon>
        <taxon>Spermatophyta</taxon>
        <taxon>Magnoliopsida</taxon>
        <taxon>eudicotyledons</taxon>
        <taxon>Gunneridae</taxon>
        <taxon>Pentapetalae</taxon>
        <taxon>Caryophyllales</taxon>
        <taxon>Cactineae</taxon>
        <taxon>Cactaceae</taxon>
        <taxon>Cactoideae</taxon>
        <taxon>Echinocereeae</taxon>
        <taxon>Carnegiea</taxon>
    </lineage>
</organism>